<name>A0AAD7X8L4_9APHY</name>
<reference evidence="3" key="1">
    <citation type="submission" date="2022-11" db="EMBL/GenBank/DDBJ databases">
        <title>Genome Sequence of Cubamyces cubensis.</title>
        <authorList>
            <person name="Buettner E."/>
        </authorList>
    </citation>
    <scope>NUCLEOTIDE SEQUENCE</scope>
    <source>
        <strain evidence="3">MPL-01</strain>
    </source>
</reference>
<keyword evidence="4" id="KW-1185">Reference proteome</keyword>
<evidence type="ECO:0000256" key="1">
    <source>
        <dbReference type="SAM" id="MobiDB-lite"/>
    </source>
</evidence>
<dbReference type="Pfam" id="PF17667">
    <property type="entry name" value="Pkinase_fungal"/>
    <property type="match status" value="1"/>
</dbReference>
<organism evidence="3 4">
    <name type="scientific">Trametes cubensis</name>
    <dbReference type="NCBI Taxonomy" id="1111947"/>
    <lineage>
        <taxon>Eukaryota</taxon>
        <taxon>Fungi</taxon>
        <taxon>Dikarya</taxon>
        <taxon>Basidiomycota</taxon>
        <taxon>Agaricomycotina</taxon>
        <taxon>Agaricomycetes</taxon>
        <taxon>Polyporales</taxon>
        <taxon>Polyporaceae</taxon>
        <taxon>Trametes</taxon>
    </lineage>
</organism>
<dbReference type="PROSITE" id="PS00109">
    <property type="entry name" value="PROTEIN_KINASE_TYR"/>
    <property type="match status" value="1"/>
</dbReference>
<dbReference type="InterPro" id="IPR040976">
    <property type="entry name" value="Pkinase_fungal"/>
</dbReference>
<evidence type="ECO:0000259" key="2">
    <source>
        <dbReference type="Pfam" id="PF17667"/>
    </source>
</evidence>
<evidence type="ECO:0000313" key="4">
    <source>
        <dbReference type="Proteomes" id="UP001215151"/>
    </source>
</evidence>
<feature type="compositionally biased region" description="Basic and acidic residues" evidence="1">
    <location>
        <begin position="1"/>
        <end position="15"/>
    </location>
</feature>
<dbReference type="Proteomes" id="UP001215151">
    <property type="component" value="Unassembled WGS sequence"/>
</dbReference>
<accession>A0AAD7X8L4</accession>
<proteinExistence type="predicted"/>
<dbReference type="GO" id="GO:0004672">
    <property type="term" value="F:protein kinase activity"/>
    <property type="evidence" value="ECO:0007669"/>
    <property type="project" value="InterPro"/>
</dbReference>
<dbReference type="EMBL" id="JAPEVG010000146">
    <property type="protein sequence ID" value="KAJ8481082.1"/>
    <property type="molecule type" value="Genomic_DNA"/>
</dbReference>
<gene>
    <name evidence="3" type="ORF">ONZ51_g6251</name>
</gene>
<dbReference type="AlphaFoldDB" id="A0AAD7X8L4"/>
<comment type="caution">
    <text evidence="3">The sequence shown here is derived from an EMBL/GenBank/DDBJ whole genome shotgun (WGS) entry which is preliminary data.</text>
</comment>
<feature type="region of interest" description="Disordered" evidence="1">
    <location>
        <begin position="1"/>
        <end position="61"/>
    </location>
</feature>
<dbReference type="InterPro" id="IPR008266">
    <property type="entry name" value="Tyr_kinase_AS"/>
</dbReference>
<feature type="domain" description="Fungal-type protein kinase" evidence="2">
    <location>
        <begin position="372"/>
        <end position="596"/>
    </location>
</feature>
<evidence type="ECO:0000313" key="3">
    <source>
        <dbReference type="EMBL" id="KAJ8481082.1"/>
    </source>
</evidence>
<feature type="compositionally biased region" description="Low complexity" evidence="1">
    <location>
        <begin position="18"/>
        <end position="27"/>
    </location>
</feature>
<sequence length="767" mass="86559">MAVVHERTSSGDNPEKPSPSSTPSTQPADREIPKVGEAPAASSSTEADPPPRPAPRNDDLAQRLRPCPTALVEKLQANDEVSAQVEKISFAVTETIFESFSADDKARLHLEPGRPIVFLPPHNGPLAHFPNGDPKSSPCLVGVYELAGGLSFATHRDGTYRNIPYHRVETIVELGSRGGEYVARVRASEGIHEFLQARPDRPACYAMSATPNAFELLYGSPVGLQISQAVFWTEIKTLCAYVYSLYDPPDGHILYDRTVTWQEPPGSPFGAPTWTVITEDLELSGAVIDFMGHPCGRQTAIFRAEAAGWQAPIIIKDYYFNGDKIYEEAELLHFNIHRGSYVPGVVRLLSFQNVANNGELIIFRHPTQRFVMMKRRLVFADVGIRLEHAKSVNDLLMAMYDVLEVHRTVAARRHVLHRDMSLANILMYPQRNLCEELPWMEDMSPLIDDVLGGAKRVGEAQESRGLMIDFDHSTLLYDEEQRPEVQHDMELELRCRIGTPIYIARAVNVAAVPGLLTSLHYQRMPLLAGKAKELYLKAYGNARYDQYNDLPDGPTFHGGISRTRDEDELERITDGLPFRHRWEHDAESVFWAMYSILLRVRPQNDEETPRSQSNAEYAWGILKNHYIPERDADGVVRYYDDRQSLLYLPRKGFASAFLPSMNDVALLLHSIAAQVNPSYALMDPLPPFEDHLHEAMQRLILQYLVDHEDKPIPLTPGVLRSVESGDVHARLKRGRDESLRRVQAWRPVFPRLSMESAPSRPREDEAE</sequence>
<protein>
    <recommendedName>
        <fullName evidence="2">Fungal-type protein kinase domain-containing protein</fullName>
    </recommendedName>
</protein>